<dbReference type="Pfam" id="PF00651">
    <property type="entry name" value="BTB"/>
    <property type="match status" value="1"/>
</dbReference>
<feature type="compositionally biased region" description="Basic and acidic residues" evidence="2">
    <location>
        <begin position="339"/>
        <end position="358"/>
    </location>
</feature>
<dbReference type="PANTHER" id="PTHR45774">
    <property type="entry name" value="BTB/POZ DOMAIN-CONTAINING"/>
    <property type="match status" value="1"/>
</dbReference>
<comment type="caution">
    <text evidence="4">The sequence shown here is derived from an EMBL/GenBank/DDBJ whole genome shotgun (WGS) entry which is preliminary data.</text>
</comment>
<feature type="coiled-coil region" evidence="1">
    <location>
        <begin position="542"/>
        <end position="591"/>
    </location>
</feature>
<feature type="region of interest" description="Disordered" evidence="2">
    <location>
        <begin position="326"/>
        <end position="358"/>
    </location>
</feature>
<name>A0A8J2KLN6_9HEXA</name>
<dbReference type="Proteomes" id="UP000708208">
    <property type="component" value="Unassembled WGS sequence"/>
</dbReference>
<dbReference type="OrthoDB" id="45365at2759"/>
<keyword evidence="1" id="KW-0175">Coiled coil</keyword>
<dbReference type="AlphaFoldDB" id="A0A8J2KLN6"/>
<dbReference type="EMBL" id="CAJVCH010150523">
    <property type="protein sequence ID" value="CAG7727571.1"/>
    <property type="molecule type" value="Genomic_DNA"/>
</dbReference>
<reference evidence="4" key="1">
    <citation type="submission" date="2021-06" db="EMBL/GenBank/DDBJ databases">
        <authorList>
            <person name="Hodson N. C."/>
            <person name="Mongue J. A."/>
            <person name="Jaron S. K."/>
        </authorList>
    </citation>
    <scope>NUCLEOTIDE SEQUENCE</scope>
</reference>
<dbReference type="InterPro" id="IPR000210">
    <property type="entry name" value="BTB/POZ_dom"/>
</dbReference>
<dbReference type="SMART" id="SM00875">
    <property type="entry name" value="BACK"/>
    <property type="match status" value="1"/>
</dbReference>
<dbReference type="InterPro" id="IPR011705">
    <property type="entry name" value="BACK"/>
</dbReference>
<evidence type="ECO:0000259" key="3">
    <source>
        <dbReference type="PROSITE" id="PS50097"/>
    </source>
</evidence>
<evidence type="ECO:0000313" key="4">
    <source>
        <dbReference type="EMBL" id="CAG7727571.1"/>
    </source>
</evidence>
<feature type="domain" description="BTB" evidence="3">
    <location>
        <begin position="55"/>
        <end position="114"/>
    </location>
</feature>
<evidence type="ECO:0000256" key="1">
    <source>
        <dbReference type="SAM" id="Coils"/>
    </source>
</evidence>
<protein>
    <recommendedName>
        <fullName evidence="3">BTB domain-containing protein</fullName>
    </recommendedName>
</protein>
<dbReference type="PANTHER" id="PTHR45774:SF3">
    <property type="entry name" value="BTB (POZ) DOMAIN-CONTAINING 2B-RELATED"/>
    <property type="match status" value="1"/>
</dbReference>
<organism evidence="4 5">
    <name type="scientific">Allacma fusca</name>
    <dbReference type="NCBI Taxonomy" id="39272"/>
    <lineage>
        <taxon>Eukaryota</taxon>
        <taxon>Metazoa</taxon>
        <taxon>Ecdysozoa</taxon>
        <taxon>Arthropoda</taxon>
        <taxon>Hexapoda</taxon>
        <taxon>Collembola</taxon>
        <taxon>Symphypleona</taxon>
        <taxon>Sminthuridae</taxon>
        <taxon>Allacma</taxon>
    </lineage>
</organism>
<evidence type="ECO:0000256" key="2">
    <source>
        <dbReference type="SAM" id="MobiDB-lite"/>
    </source>
</evidence>
<gene>
    <name evidence="4" type="ORF">AFUS01_LOCUS16406</name>
</gene>
<dbReference type="PROSITE" id="PS50097">
    <property type="entry name" value="BTB"/>
    <property type="match status" value="1"/>
</dbReference>
<evidence type="ECO:0000313" key="5">
    <source>
        <dbReference type="Proteomes" id="UP000708208"/>
    </source>
</evidence>
<dbReference type="Pfam" id="PF07707">
    <property type="entry name" value="BACK"/>
    <property type="match status" value="1"/>
</dbReference>
<dbReference type="SMART" id="SM00225">
    <property type="entry name" value="BTB"/>
    <property type="match status" value="1"/>
</dbReference>
<proteinExistence type="predicted"/>
<keyword evidence="5" id="KW-1185">Reference proteome</keyword>
<accession>A0A8J2KLN6</accession>
<sequence>MALIMKLLPKGRFLRKKRLQPTSVSNRSGASKDIELGVDVLQNLELTILKQERPRNVTLLVGDPPETIPINRNKLIEASPTFNKLLTSHPEIDIVRIENVQTCVFRRILTFIHTKAKWEFDGCFSDAFELLKTAEFFGLQELVEEIRTQFANLPLDENACKLFDIFRSMGQDASLLAKAALAYIEKNTYKLIISDAFHTLSMDSLCEILTSDHLTVPSEIELFFAVMRWGQYTCSKTFRNTTPEYLQQLLARPLKLIRFPLMTAEDLEDYVIPSKLLSQEQILTIGKIWDAEFTGNSTLVGTCSGGFNCKPRKYYEDITRPDIESSHNSFLSEDLPADLQERRSQSSEDRSLEKTSEEIADMRASLTETMRELHQTKVDLMETTQILANTMHRLESTWKLLHRKSANYDATRTELNRVVGDLNMTKTILKSSILAQEHTKNILAGQIATLEEVFTEDLKDTKATLHSQVCSTIRQMQDIDKLKTGVNQTNDQFYQAVAVMKISTAAHEVSRRILTNHDVMLQQIMTEMKGNKDELLFQMQVNQNQSSALRESREELEQFKAESISEFQAAKNEVTEANAVLDQKMNGIEERQEHLGKDFEFTTANINLIEEVLKLLIAHPVPIGFLYTQFGGQIAPQELWPTCKWEDVSLDYAGLFFRACGGKSLAFGETQEQDTSRIGRISVAPLNEKGTAVVRIPNFQGTSKTLGICGLGGNKGIETPKGLQFQVNGLEVRPRNQAVKIWRRF</sequence>